<dbReference type="InterPro" id="IPR020846">
    <property type="entry name" value="MFS_dom"/>
</dbReference>
<dbReference type="AlphaFoldDB" id="A0A3N1VQ93"/>
<dbReference type="EMBL" id="RJVA01000009">
    <property type="protein sequence ID" value="ROR03231.1"/>
    <property type="molecule type" value="Genomic_DNA"/>
</dbReference>
<dbReference type="GO" id="GO:0061513">
    <property type="term" value="F:glucose 6-phosphate:phosphate antiporter activity"/>
    <property type="evidence" value="ECO:0007669"/>
    <property type="project" value="TreeGrafter"/>
</dbReference>
<dbReference type="GO" id="GO:0012505">
    <property type="term" value="C:endomembrane system"/>
    <property type="evidence" value="ECO:0007669"/>
    <property type="project" value="UniProtKB-SubCell"/>
</dbReference>
<evidence type="ECO:0000313" key="7">
    <source>
        <dbReference type="EMBL" id="ROR03231.1"/>
    </source>
</evidence>
<feature type="transmembrane region" description="Helical" evidence="5">
    <location>
        <begin position="274"/>
        <end position="292"/>
    </location>
</feature>
<evidence type="ECO:0000256" key="4">
    <source>
        <dbReference type="ARBA" id="ARBA00023136"/>
    </source>
</evidence>
<feature type="domain" description="Major facilitator superfamily (MFS) profile" evidence="6">
    <location>
        <begin position="16"/>
        <end position="429"/>
    </location>
</feature>
<keyword evidence="2 5" id="KW-0812">Transmembrane</keyword>
<feature type="transmembrane region" description="Helical" evidence="5">
    <location>
        <begin position="166"/>
        <end position="190"/>
    </location>
</feature>
<feature type="transmembrane region" description="Helical" evidence="5">
    <location>
        <begin position="82"/>
        <end position="100"/>
    </location>
</feature>
<dbReference type="OrthoDB" id="5315372at2"/>
<dbReference type="InterPro" id="IPR011701">
    <property type="entry name" value="MFS"/>
</dbReference>
<keyword evidence="8" id="KW-1185">Reference proteome</keyword>
<proteinExistence type="predicted"/>
<dbReference type="Proteomes" id="UP000276223">
    <property type="component" value="Unassembled WGS sequence"/>
</dbReference>
<comment type="subcellular location">
    <subcellularLocation>
        <location evidence="1">Endomembrane system</location>
        <topology evidence="1">Multi-pass membrane protein</topology>
    </subcellularLocation>
</comment>
<dbReference type="SUPFAM" id="SSF103473">
    <property type="entry name" value="MFS general substrate transporter"/>
    <property type="match status" value="1"/>
</dbReference>
<feature type="transmembrane region" description="Helical" evidence="5">
    <location>
        <begin position="364"/>
        <end position="386"/>
    </location>
</feature>
<evidence type="ECO:0000256" key="5">
    <source>
        <dbReference type="SAM" id="Phobius"/>
    </source>
</evidence>
<feature type="transmembrane region" description="Helical" evidence="5">
    <location>
        <begin position="49"/>
        <end position="70"/>
    </location>
</feature>
<dbReference type="GO" id="GO:0016020">
    <property type="term" value="C:membrane"/>
    <property type="evidence" value="ECO:0007669"/>
    <property type="project" value="InterPro"/>
</dbReference>
<evidence type="ECO:0000256" key="1">
    <source>
        <dbReference type="ARBA" id="ARBA00004127"/>
    </source>
</evidence>
<dbReference type="PANTHER" id="PTHR43826">
    <property type="entry name" value="GLUCOSE-6-PHOSPHATE EXCHANGER SLC37A4"/>
    <property type="match status" value="1"/>
</dbReference>
<dbReference type="PANTHER" id="PTHR43826:SF3">
    <property type="entry name" value="GLUCOSE-6-PHOSPHATE EXCHANGER SLC37A4"/>
    <property type="match status" value="1"/>
</dbReference>
<sequence length="431" mass="47087">MEHKDHRKLLRYRWFIFATLAFAYFFVYFHRLSLSVVAEELAKEFGTSAGALGFLGSVYFYCYAFMQFPAGLLSDTIGPRKAVSAFTVVAAVGSVLFGVAPNLTTAFAGRFLVGLGAAMVFIPTMKILSQWYRPIEFASVSGILNAVGGMGILAATWLLARLTTAFGWRLSFEFIGGISLIIAVLVWVVVRDRPEAKGWKPLTVAPAGPKTTENPARTPSLRQGIGHVLASSQFWLFSLWSFVNYGIFFGFGALWSGPYLMHVYGMSREQAGSVLSLIAWGMIFGSPALGLLSDRVLASRKKPLMACALAMTLELGFLRLFPSGLPTWALMLFFLLFSISSSSTVVVAFTAVKELFPIEIAGTALGSLNLFPFLGGAVAMPLLGWILDLRSGASKAFGYPLEAYTTLLSCLFFSSLVVLTATFFMRETYRD</sequence>
<dbReference type="InterPro" id="IPR036259">
    <property type="entry name" value="MFS_trans_sf"/>
</dbReference>
<feature type="transmembrane region" description="Helical" evidence="5">
    <location>
        <begin position="12"/>
        <end position="29"/>
    </location>
</feature>
<feature type="transmembrane region" description="Helical" evidence="5">
    <location>
        <begin position="137"/>
        <end position="160"/>
    </location>
</feature>
<evidence type="ECO:0000256" key="3">
    <source>
        <dbReference type="ARBA" id="ARBA00022989"/>
    </source>
</evidence>
<dbReference type="RefSeq" id="WP_123289155.1">
    <property type="nucleotide sequence ID" value="NZ_RJVA01000009.1"/>
</dbReference>
<gene>
    <name evidence="7" type="ORF">EDC27_0493</name>
</gene>
<evidence type="ECO:0000256" key="2">
    <source>
        <dbReference type="ARBA" id="ARBA00022692"/>
    </source>
</evidence>
<reference evidence="7 8" key="1">
    <citation type="submission" date="2018-11" db="EMBL/GenBank/DDBJ databases">
        <title>Genomic Encyclopedia of Type Strains, Phase IV (KMG-IV): sequencing the most valuable type-strain genomes for metagenomic binning, comparative biology and taxonomic classification.</title>
        <authorList>
            <person name="Goeker M."/>
        </authorList>
    </citation>
    <scope>NUCLEOTIDE SEQUENCE [LARGE SCALE GENOMIC DNA]</scope>
    <source>
        <strain evidence="7 8">DSM 22027</strain>
    </source>
</reference>
<evidence type="ECO:0000259" key="6">
    <source>
        <dbReference type="PROSITE" id="PS50850"/>
    </source>
</evidence>
<dbReference type="InterPro" id="IPR000849">
    <property type="entry name" value="Sugar_P_transporter"/>
</dbReference>
<feature type="transmembrane region" description="Helical" evidence="5">
    <location>
        <begin position="234"/>
        <end position="254"/>
    </location>
</feature>
<feature type="transmembrane region" description="Helical" evidence="5">
    <location>
        <begin position="106"/>
        <end position="125"/>
    </location>
</feature>
<dbReference type="Pfam" id="PF07690">
    <property type="entry name" value="MFS_1"/>
    <property type="match status" value="1"/>
</dbReference>
<dbReference type="GO" id="GO:0035435">
    <property type="term" value="P:phosphate ion transmembrane transport"/>
    <property type="evidence" value="ECO:0007669"/>
    <property type="project" value="TreeGrafter"/>
</dbReference>
<keyword evidence="3 5" id="KW-1133">Transmembrane helix</keyword>
<feature type="transmembrane region" description="Helical" evidence="5">
    <location>
        <begin position="406"/>
        <end position="425"/>
    </location>
</feature>
<dbReference type="PROSITE" id="PS50850">
    <property type="entry name" value="MFS"/>
    <property type="match status" value="1"/>
</dbReference>
<comment type="caution">
    <text evidence="7">The sequence shown here is derived from an EMBL/GenBank/DDBJ whole genome shotgun (WGS) entry which is preliminary data.</text>
</comment>
<name>A0A3N1VQ93_9BACT</name>
<feature type="transmembrane region" description="Helical" evidence="5">
    <location>
        <begin position="328"/>
        <end position="352"/>
    </location>
</feature>
<dbReference type="Gene3D" id="1.20.1250.20">
    <property type="entry name" value="MFS general substrate transporter like domains"/>
    <property type="match status" value="2"/>
</dbReference>
<organism evidence="7 8">
    <name type="scientific">Desulfosoma caldarium</name>
    <dbReference type="NCBI Taxonomy" id="610254"/>
    <lineage>
        <taxon>Bacteria</taxon>
        <taxon>Pseudomonadati</taxon>
        <taxon>Thermodesulfobacteriota</taxon>
        <taxon>Syntrophobacteria</taxon>
        <taxon>Syntrophobacterales</taxon>
        <taxon>Syntrophobacteraceae</taxon>
        <taxon>Desulfosoma</taxon>
    </lineage>
</organism>
<dbReference type="InterPro" id="IPR051337">
    <property type="entry name" value="OPA_Antiporter"/>
</dbReference>
<protein>
    <submittedName>
        <fullName evidence="7">Sugar phosphate permease</fullName>
    </submittedName>
</protein>
<keyword evidence="4 5" id="KW-0472">Membrane</keyword>
<dbReference type="PIRSF" id="PIRSF002808">
    <property type="entry name" value="Hexose_phosphate_transp"/>
    <property type="match status" value="1"/>
</dbReference>
<evidence type="ECO:0000313" key="8">
    <source>
        <dbReference type="Proteomes" id="UP000276223"/>
    </source>
</evidence>
<accession>A0A3N1VQ93</accession>